<dbReference type="PANTHER" id="PTHR38597">
    <property type="entry name" value="BLL3834 PROTEIN"/>
    <property type="match status" value="1"/>
</dbReference>
<evidence type="ECO:0000313" key="2">
    <source>
        <dbReference type="Proteomes" id="UP000177103"/>
    </source>
</evidence>
<sequence>MQLYPYIFAHGGKDGTPYPVDKKTYDKSIAILKLAIEKAKIGDSEKINAIKRLQFSQIKTS</sequence>
<comment type="caution">
    <text evidence="1">The sequence shown here is derived from an EMBL/GenBank/DDBJ whole genome shotgun (WGS) entry which is preliminary data.</text>
</comment>
<gene>
    <name evidence="1" type="ORF">A2Y57_04835</name>
</gene>
<accession>A0A1G1WBU5</accession>
<organism evidence="1 2">
    <name type="scientific">Candidatus Woykebacteria bacterium RBG_13_40_7b</name>
    <dbReference type="NCBI Taxonomy" id="1802594"/>
    <lineage>
        <taxon>Bacteria</taxon>
        <taxon>Candidatus Woykeibacteriota</taxon>
    </lineage>
</organism>
<dbReference type="InterPro" id="IPR008482">
    <property type="entry name" value="DUF763"/>
</dbReference>
<proteinExistence type="predicted"/>
<dbReference type="EMBL" id="MHCQ01000001">
    <property type="protein sequence ID" value="OGY25153.1"/>
    <property type="molecule type" value="Genomic_DNA"/>
</dbReference>
<reference evidence="1 2" key="1">
    <citation type="journal article" date="2016" name="Nat. Commun.">
        <title>Thousands of microbial genomes shed light on interconnected biogeochemical processes in an aquifer system.</title>
        <authorList>
            <person name="Anantharaman K."/>
            <person name="Brown C.T."/>
            <person name="Hug L.A."/>
            <person name="Sharon I."/>
            <person name="Castelle C.J."/>
            <person name="Probst A.J."/>
            <person name="Thomas B.C."/>
            <person name="Singh A."/>
            <person name="Wilkins M.J."/>
            <person name="Karaoz U."/>
            <person name="Brodie E.L."/>
            <person name="Williams K.H."/>
            <person name="Hubbard S.S."/>
            <person name="Banfield J.F."/>
        </authorList>
    </citation>
    <scope>NUCLEOTIDE SEQUENCE [LARGE SCALE GENOMIC DNA]</scope>
</reference>
<evidence type="ECO:0000313" key="1">
    <source>
        <dbReference type="EMBL" id="OGY25153.1"/>
    </source>
</evidence>
<dbReference type="AlphaFoldDB" id="A0A1G1WBU5"/>
<dbReference type="PANTHER" id="PTHR38597:SF1">
    <property type="entry name" value="BLL3834 PROTEIN"/>
    <property type="match status" value="1"/>
</dbReference>
<name>A0A1G1WBU5_9BACT</name>
<protein>
    <submittedName>
        <fullName evidence="1">Uncharacterized protein</fullName>
    </submittedName>
</protein>
<dbReference type="Proteomes" id="UP000177103">
    <property type="component" value="Unassembled WGS sequence"/>
</dbReference>